<organism evidence="3 4">
    <name type="scientific">Tritrichomonas foetus</name>
    <dbReference type="NCBI Taxonomy" id="1144522"/>
    <lineage>
        <taxon>Eukaryota</taxon>
        <taxon>Metamonada</taxon>
        <taxon>Parabasalia</taxon>
        <taxon>Tritrichomonadida</taxon>
        <taxon>Tritrichomonadidae</taxon>
        <taxon>Tritrichomonas</taxon>
    </lineage>
</organism>
<dbReference type="OrthoDB" id="25887at2759"/>
<evidence type="ECO:0000256" key="1">
    <source>
        <dbReference type="SAM" id="Coils"/>
    </source>
</evidence>
<dbReference type="SUPFAM" id="SSF54236">
    <property type="entry name" value="Ubiquitin-like"/>
    <property type="match status" value="1"/>
</dbReference>
<dbReference type="GO" id="GO:0043161">
    <property type="term" value="P:proteasome-mediated ubiquitin-dependent protein catabolic process"/>
    <property type="evidence" value="ECO:0007669"/>
    <property type="project" value="TreeGrafter"/>
</dbReference>
<evidence type="ECO:0000313" key="4">
    <source>
        <dbReference type="Proteomes" id="UP000179807"/>
    </source>
</evidence>
<dbReference type="AlphaFoldDB" id="A0A1J4K2S4"/>
<dbReference type="PANTHER" id="PTHR23333:SF4">
    <property type="entry name" value="UBX DOMAIN-CONTAINING PROTEIN 11"/>
    <property type="match status" value="1"/>
</dbReference>
<dbReference type="PROSITE" id="PS51399">
    <property type="entry name" value="SEP"/>
    <property type="match status" value="1"/>
</dbReference>
<dbReference type="EMBL" id="MLAK01000756">
    <property type="protein sequence ID" value="OHT05499.1"/>
    <property type="molecule type" value="Genomic_DNA"/>
</dbReference>
<dbReference type="InterPro" id="IPR012989">
    <property type="entry name" value="SEP_domain"/>
</dbReference>
<sequence length="306" mass="34523">MSDKYKAQGANKLAKVPLGVPAKKAQPKKVVKKEIDYPKKIAELQKVADERQKMIDELNEQITSQRKDSDALFKQITEMKQFLADYGFQWVGGPAPVFGSFPNGPIDMTVFMQRVEDLNKLADSNKKISDKNGVKGLHQVKIMKLVLLNDGFTVNNGPLRIYTENNNGMFIQDIMDGYFPGEFKGEFPDGVKFSVDDQRSLDIFKGTPRRLLESARSLRLDKEEDEIGEGDGKLKVKFPDGNVTVINTKGENKVRQIRRLIVNNFVINDRFELCSLPSTEFLKDEATLESLGLYPRGIVLVSVCKQ</sequence>
<dbReference type="InterPro" id="IPR029071">
    <property type="entry name" value="Ubiquitin-like_domsf"/>
</dbReference>
<dbReference type="PANTHER" id="PTHR23333">
    <property type="entry name" value="UBX DOMAIN CONTAINING PROTEIN"/>
    <property type="match status" value="1"/>
</dbReference>
<dbReference type="GO" id="GO:0043130">
    <property type="term" value="F:ubiquitin binding"/>
    <property type="evidence" value="ECO:0007669"/>
    <property type="project" value="TreeGrafter"/>
</dbReference>
<feature type="domain" description="SEP" evidence="2">
    <location>
        <begin position="140"/>
        <end position="204"/>
    </location>
</feature>
<dbReference type="SUPFAM" id="SSF102848">
    <property type="entry name" value="NSFL1 (p97 ATPase) cofactor p47, SEP domain"/>
    <property type="match status" value="1"/>
</dbReference>
<dbReference type="VEuPathDB" id="TrichDB:TRFO_26771"/>
<dbReference type="GeneID" id="94839853"/>
<dbReference type="InterPro" id="IPR001012">
    <property type="entry name" value="UBX_dom"/>
</dbReference>
<dbReference type="InterPro" id="IPR036241">
    <property type="entry name" value="NSFL1C_SEP_dom_sf"/>
</dbReference>
<gene>
    <name evidence="3" type="ORF">TRFO_26771</name>
</gene>
<dbReference type="Proteomes" id="UP000179807">
    <property type="component" value="Unassembled WGS sequence"/>
</dbReference>
<name>A0A1J4K2S4_9EUKA</name>
<proteinExistence type="predicted"/>
<keyword evidence="1" id="KW-0175">Coiled coil</keyword>
<protein>
    <recommendedName>
        <fullName evidence="2">SEP domain-containing protein</fullName>
    </recommendedName>
</protein>
<dbReference type="Gene3D" id="3.10.20.90">
    <property type="entry name" value="Phosphatidylinositol 3-kinase Catalytic Subunit, Chain A, domain 1"/>
    <property type="match status" value="1"/>
</dbReference>
<comment type="caution">
    <text evidence="3">The sequence shown here is derived from an EMBL/GenBank/DDBJ whole genome shotgun (WGS) entry which is preliminary data.</text>
</comment>
<dbReference type="Pfam" id="PF00789">
    <property type="entry name" value="UBX"/>
    <property type="match status" value="1"/>
</dbReference>
<evidence type="ECO:0000259" key="2">
    <source>
        <dbReference type="PROSITE" id="PS51399"/>
    </source>
</evidence>
<accession>A0A1J4K2S4</accession>
<reference evidence="3" key="1">
    <citation type="submission" date="2016-10" db="EMBL/GenBank/DDBJ databases">
        <authorList>
            <person name="Benchimol M."/>
            <person name="Almeida L.G."/>
            <person name="Vasconcelos A.T."/>
            <person name="Perreira-Neves A."/>
            <person name="Rosa I.A."/>
            <person name="Tasca T."/>
            <person name="Bogo M.R."/>
            <person name="de Souza W."/>
        </authorList>
    </citation>
    <scope>NUCLEOTIDE SEQUENCE [LARGE SCALE GENOMIC DNA]</scope>
    <source>
        <strain evidence="3">K</strain>
    </source>
</reference>
<dbReference type="Gene3D" id="3.30.420.210">
    <property type="entry name" value="SEP domain"/>
    <property type="match status" value="1"/>
</dbReference>
<keyword evidence="4" id="KW-1185">Reference proteome</keyword>
<dbReference type="Pfam" id="PF08059">
    <property type="entry name" value="SEP"/>
    <property type="match status" value="1"/>
</dbReference>
<evidence type="ECO:0000313" key="3">
    <source>
        <dbReference type="EMBL" id="OHT05499.1"/>
    </source>
</evidence>
<dbReference type="RefSeq" id="XP_068358635.1">
    <property type="nucleotide sequence ID" value="XM_068505149.1"/>
</dbReference>
<feature type="coiled-coil region" evidence="1">
    <location>
        <begin position="41"/>
        <end position="75"/>
    </location>
</feature>